<dbReference type="PANTHER" id="PTHR42760">
    <property type="entry name" value="SHORT-CHAIN DEHYDROGENASES/REDUCTASES FAMILY MEMBER"/>
    <property type="match status" value="1"/>
</dbReference>
<dbReference type="CDD" id="cd05233">
    <property type="entry name" value="SDR_c"/>
    <property type="match status" value="1"/>
</dbReference>
<gene>
    <name evidence="4" type="ORF">AMURIS_01689</name>
</gene>
<dbReference type="RefSeq" id="WP_103239035.1">
    <property type="nucleotide sequence ID" value="NZ_JANJZD010000022.1"/>
</dbReference>
<evidence type="ECO:0000313" key="5">
    <source>
        <dbReference type="Proteomes" id="UP000236311"/>
    </source>
</evidence>
<protein>
    <submittedName>
        <fullName evidence="4">Putative oxidoreductase</fullName>
        <ecNumber evidence="4">1.-.-.-</ecNumber>
    </submittedName>
</protein>
<dbReference type="AlphaFoldDB" id="A0A2K4ZEU9"/>
<dbReference type="SUPFAM" id="SSF51735">
    <property type="entry name" value="NAD(P)-binding Rossmann-fold domains"/>
    <property type="match status" value="1"/>
</dbReference>
<dbReference type="Proteomes" id="UP000236311">
    <property type="component" value="Unassembled WGS sequence"/>
</dbReference>
<dbReference type="PRINTS" id="PR00080">
    <property type="entry name" value="SDRFAMILY"/>
</dbReference>
<dbReference type="GO" id="GO:0016616">
    <property type="term" value="F:oxidoreductase activity, acting on the CH-OH group of donors, NAD or NADP as acceptor"/>
    <property type="evidence" value="ECO:0007669"/>
    <property type="project" value="TreeGrafter"/>
</dbReference>
<reference evidence="4 5" key="1">
    <citation type="submission" date="2018-01" db="EMBL/GenBank/DDBJ databases">
        <authorList>
            <person name="Gaut B.S."/>
            <person name="Morton B.R."/>
            <person name="Clegg M.T."/>
            <person name="Duvall M.R."/>
        </authorList>
    </citation>
    <scope>NUCLEOTIDE SEQUENCE [LARGE SCALE GENOMIC DNA]</scope>
    <source>
        <strain evidence="4">GP69</strain>
    </source>
</reference>
<evidence type="ECO:0000256" key="2">
    <source>
        <dbReference type="ARBA" id="ARBA00023002"/>
    </source>
</evidence>
<proteinExistence type="inferred from homology"/>
<comment type="similarity">
    <text evidence="1 3">Belongs to the short-chain dehydrogenases/reductases (SDR) family.</text>
</comment>
<dbReference type="PRINTS" id="PR00081">
    <property type="entry name" value="GDHRDH"/>
</dbReference>
<evidence type="ECO:0000313" key="4">
    <source>
        <dbReference type="EMBL" id="SOY28974.1"/>
    </source>
</evidence>
<evidence type="ECO:0000256" key="3">
    <source>
        <dbReference type="RuleBase" id="RU000363"/>
    </source>
</evidence>
<dbReference type="Gene3D" id="3.40.50.720">
    <property type="entry name" value="NAD(P)-binding Rossmann-like Domain"/>
    <property type="match status" value="1"/>
</dbReference>
<dbReference type="EMBL" id="OFSM01000007">
    <property type="protein sequence ID" value="SOY28974.1"/>
    <property type="molecule type" value="Genomic_DNA"/>
</dbReference>
<dbReference type="Pfam" id="PF00106">
    <property type="entry name" value="adh_short"/>
    <property type="match status" value="1"/>
</dbReference>
<evidence type="ECO:0000256" key="1">
    <source>
        <dbReference type="ARBA" id="ARBA00006484"/>
    </source>
</evidence>
<dbReference type="InterPro" id="IPR036291">
    <property type="entry name" value="NAD(P)-bd_dom_sf"/>
</dbReference>
<name>A0A2K4ZEU9_9FIRM</name>
<accession>A0A2K4ZEU9</accession>
<keyword evidence="5" id="KW-1185">Reference proteome</keyword>
<sequence>MKKVLITGGQGDIAQAIASRLLAHGGYEVKAPGKDVMDVTEIDVVTKYVENFVPDILINNAGYVFPQSIKNCDMEKEKKAFDINLFGLFNCTAAVLKMNKEARIINIGSSAATKIHGTWSSYCASKAAVVMATKCWAEDGVYAVCVSPGRTDTKMRRGLYPDEDKMTLLRPDDFATIVLYAVEGKYASGEHINVNLQNVGDLLNA</sequence>
<dbReference type="OrthoDB" id="9803333at2"/>
<organism evidence="4 5">
    <name type="scientific">Acetatifactor muris</name>
    <dbReference type="NCBI Taxonomy" id="879566"/>
    <lineage>
        <taxon>Bacteria</taxon>
        <taxon>Bacillati</taxon>
        <taxon>Bacillota</taxon>
        <taxon>Clostridia</taxon>
        <taxon>Lachnospirales</taxon>
        <taxon>Lachnospiraceae</taxon>
        <taxon>Acetatifactor</taxon>
    </lineage>
</organism>
<keyword evidence="2 4" id="KW-0560">Oxidoreductase</keyword>
<dbReference type="EC" id="1.-.-.-" evidence="4"/>
<dbReference type="InterPro" id="IPR002347">
    <property type="entry name" value="SDR_fam"/>
</dbReference>
<dbReference type="PANTHER" id="PTHR42760:SF115">
    <property type="entry name" value="3-OXOACYL-[ACYL-CARRIER-PROTEIN] REDUCTASE FABG"/>
    <property type="match status" value="1"/>
</dbReference>